<gene>
    <name evidence="1" type="ORF">BHW_0900059</name>
</gene>
<dbReference type="EMBL" id="CP005700">
    <property type="protein sequence ID" value="AHH14758.1"/>
    <property type="molecule type" value="Genomic_DNA"/>
</dbReference>
<dbReference type="AlphaFoldDB" id="W5T724"/>
<protein>
    <submittedName>
        <fullName evidence="1">Uncharacterized protein</fullName>
    </submittedName>
</protein>
<geneLocation type="plasmid" evidence="1">
    <name>unnamed</name>
</geneLocation>
<organism evidence="1">
    <name type="scientific">Borrelia hermsii MTW</name>
    <dbReference type="NCBI Taxonomy" id="1313291"/>
    <lineage>
        <taxon>Bacteria</taxon>
        <taxon>Pseudomonadati</taxon>
        <taxon>Spirochaetota</taxon>
        <taxon>Spirochaetia</taxon>
        <taxon>Spirochaetales</taxon>
        <taxon>Borreliaceae</taxon>
        <taxon>Borrelia</taxon>
    </lineage>
</organism>
<proteinExistence type="predicted"/>
<accession>W5T724</accession>
<evidence type="ECO:0000313" key="1">
    <source>
        <dbReference type="EMBL" id="AHH14758.1"/>
    </source>
</evidence>
<reference evidence="1" key="1">
    <citation type="submission" date="2013-04" db="EMBL/GenBank/DDBJ databases">
        <title>Comparative Genomics of Relapsing Fever Spirochetes.</title>
        <authorList>
            <person name="Schwan T.G."/>
            <person name="Raffel S.J."/>
            <person name="Porcella S.F."/>
            <person name="Martens C.A."/>
            <person name="Bruno D.P."/>
            <person name="Ricklefs S.M."/>
            <person name="Barbian K.B."/>
        </authorList>
    </citation>
    <scope>NUCLEOTIDE SEQUENCE</scope>
    <source>
        <strain evidence="1">MTW</strain>
        <plasmid evidence="1">unnamed</plasmid>
    </source>
</reference>
<sequence>MVYLINLLIDCKNYYSLIYFCNKTMYIFVTTLKKNT</sequence>
<name>W5T724_BORHE</name>
<dbReference type="HOGENOM" id="CLU_3354920_0_0_12"/>
<keyword evidence="1" id="KW-0614">Plasmid</keyword>